<dbReference type="AlphaFoldDB" id="A0A7W7W3V4"/>
<keyword evidence="3 7" id="KW-0238">DNA-binding</keyword>
<dbReference type="InterPro" id="IPR047057">
    <property type="entry name" value="MerR_fam"/>
</dbReference>
<evidence type="ECO:0000259" key="6">
    <source>
        <dbReference type="PROSITE" id="PS50937"/>
    </source>
</evidence>
<feature type="domain" description="HTH merR-type" evidence="6">
    <location>
        <begin position="8"/>
        <end position="73"/>
    </location>
</feature>
<keyword evidence="8" id="KW-1185">Reference proteome</keyword>
<comment type="caution">
    <text evidence="7">The sequence shown here is derived from an EMBL/GenBank/DDBJ whole genome shotgun (WGS) entry which is preliminary data.</text>
</comment>
<evidence type="ECO:0000256" key="1">
    <source>
        <dbReference type="ARBA" id="ARBA00022491"/>
    </source>
</evidence>
<dbReference type="PROSITE" id="PS00552">
    <property type="entry name" value="HTH_MERR_1"/>
    <property type="match status" value="1"/>
</dbReference>
<dbReference type="RefSeq" id="WP_221445552.1">
    <property type="nucleotide sequence ID" value="NZ_JACHJT010000001.1"/>
</dbReference>
<keyword evidence="1" id="KW-0678">Repressor</keyword>
<dbReference type="GO" id="GO:0003700">
    <property type="term" value="F:DNA-binding transcription factor activity"/>
    <property type="evidence" value="ECO:0007669"/>
    <property type="project" value="InterPro"/>
</dbReference>
<dbReference type="EMBL" id="JACHJT010000001">
    <property type="protein sequence ID" value="MBB4933166.1"/>
    <property type="molecule type" value="Genomic_DNA"/>
</dbReference>
<proteinExistence type="predicted"/>
<protein>
    <submittedName>
        <fullName evidence="7">DNA-binding transcriptional MerR regulator</fullName>
    </submittedName>
</protein>
<keyword evidence="4" id="KW-0804">Transcription</keyword>
<organism evidence="7 8">
    <name type="scientific">Lipingzhangella halophila</name>
    <dbReference type="NCBI Taxonomy" id="1783352"/>
    <lineage>
        <taxon>Bacteria</taxon>
        <taxon>Bacillati</taxon>
        <taxon>Actinomycetota</taxon>
        <taxon>Actinomycetes</taxon>
        <taxon>Streptosporangiales</taxon>
        <taxon>Nocardiopsidaceae</taxon>
        <taxon>Lipingzhangella</taxon>
    </lineage>
</organism>
<dbReference type="PANTHER" id="PTHR30204:SF69">
    <property type="entry name" value="MERR-FAMILY TRANSCRIPTIONAL REGULATOR"/>
    <property type="match status" value="1"/>
</dbReference>
<dbReference type="PRINTS" id="PR00040">
    <property type="entry name" value="HTHMERR"/>
</dbReference>
<reference evidence="7 8" key="1">
    <citation type="submission" date="2020-08" db="EMBL/GenBank/DDBJ databases">
        <title>Sequencing the genomes of 1000 actinobacteria strains.</title>
        <authorList>
            <person name="Klenk H.-P."/>
        </authorList>
    </citation>
    <scope>NUCLEOTIDE SEQUENCE [LARGE SCALE GENOMIC DNA]</scope>
    <source>
        <strain evidence="7 8">DSM 102030</strain>
    </source>
</reference>
<dbReference type="SMART" id="SM00422">
    <property type="entry name" value="HTH_MERR"/>
    <property type="match status" value="1"/>
</dbReference>
<dbReference type="Pfam" id="PF13411">
    <property type="entry name" value="MerR_1"/>
    <property type="match status" value="1"/>
</dbReference>
<sequence length="139" mass="16053">MNEVAVHIGELSERTGVSRRSLRYYEQRGLLHARRTDAGWREYDEEALVRVRNVADLLEAGMTVEDIREVAPCLDQDEHSVCGDPDGAIRIHEVRLRVIEERLAKLREHRDRLVRRIARIRDTEARSDGGSATQRLGER</sequence>
<evidence type="ECO:0000256" key="5">
    <source>
        <dbReference type="SAM" id="Coils"/>
    </source>
</evidence>
<dbReference type="InterPro" id="IPR009061">
    <property type="entry name" value="DNA-bd_dom_put_sf"/>
</dbReference>
<evidence type="ECO:0000313" key="7">
    <source>
        <dbReference type="EMBL" id="MBB4933166.1"/>
    </source>
</evidence>
<keyword evidence="5" id="KW-0175">Coiled coil</keyword>
<evidence type="ECO:0000256" key="3">
    <source>
        <dbReference type="ARBA" id="ARBA00023125"/>
    </source>
</evidence>
<evidence type="ECO:0000313" key="8">
    <source>
        <dbReference type="Proteomes" id="UP000523007"/>
    </source>
</evidence>
<dbReference type="PROSITE" id="PS50937">
    <property type="entry name" value="HTH_MERR_2"/>
    <property type="match status" value="1"/>
</dbReference>
<dbReference type="Gene3D" id="1.10.1660.10">
    <property type="match status" value="1"/>
</dbReference>
<gene>
    <name evidence="7" type="ORF">F4561_003986</name>
</gene>
<dbReference type="Proteomes" id="UP000523007">
    <property type="component" value="Unassembled WGS sequence"/>
</dbReference>
<keyword evidence="2" id="KW-0805">Transcription regulation</keyword>
<dbReference type="SUPFAM" id="SSF46955">
    <property type="entry name" value="Putative DNA-binding domain"/>
    <property type="match status" value="1"/>
</dbReference>
<dbReference type="GO" id="GO:0003677">
    <property type="term" value="F:DNA binding"/>
    <property type="evidence" value="ECO:0007669"/>
    <property type="project" value="UniProtKB-KW"/>
</dbReference>
<accession>A0A7W7W3V4</accession>
<dbReference type="InterPro" id="IPR000551">
    <property type="entry name" value="MerR-type_HTH_dom"/>
</dbReference>
<name>A0A7W7W3V4_9ACTN</name>
<dbReference type="PANTHER" id="PTHR30204">
    <property type="entry name" value="REDOX-CYCLING DRUG-SENSING TRANSCRIPTIONAL ACTIVATOR SOXR"/>
    <property type="match status" value="1"/>
</dbReference>
<evidence type="ECO:0000256" key="4">
    <source>
        <dbReference type="ARBA" id="ARBA00023163"/>
    </source>
</evidence>
<feature type="coiled-coil region" evidence="5">
    <location>
        <begin position="89"/>
        <end position="123"/>
    </location>
</feature>
<evidence type="ECO:0000256" key="2">
    <source>
        <dbReference type="ARBA" id="ARBA00023015"/>
    </source>
</evidence>